<comment type="caution">
    <text evidence="2">The sequence shown here is derived from an EMBL/GenBank/DDBJ whole genome shotgun (WGS) entry which is preliminary data.</text>
</comment>
<dbReference type="RefSeq" id="WP_143329752.1">
    <property type="nucleotide sequence ID" value="NZ_CP077405.1"/>
</dbReference>
<dbReference type="Pfam" id="PF24886">
    <property type="entry name" value="DUF7740"/>
    <property type="match status" value="1"/>
</dbReference>
<reference evidence="2 3" key="1">
    <citation type="submission" date="2017-03" db="EMBL/GenBank/DDBJ databases">
        <authorList>
            <person name="Afonso C.L."/>
            <person name="Miller P.J."/>
            <person name="Scott M.A."/>
            <person name="Spackman E."/>
            <person name="Goraichik I."/>
            <person name="Dimitrov K.M."/>
            <person name="Suarez D.L."/>
            <person name="Swayne D.E."/>
        </authorList>
    </citation>
    <scope>NUCLEOTIDE SEQUENCE [LARGE SCALE GENOMIC DNA]</scope>
    <source>
        <strain evidence="2 3">ATCC 51113</strain>
    </source>
</reference>
<dbReference type="EMBL" id="NAEW01000032">
    <property type="protein sequence ID" value="OQM39149.1"/>
    <property type="molecule type" value="Genomic_DNA"/>
</dbReference>
<proteinExistence type="predicted"/>
<dbReference type="Proteomes" id="UP000192573">
    <property type="component" value="Unassembled WGS sequence"/>
</dbReference>
<evidence type="ECO:0000313" key="3">
    <source>
        <dbReference type="Proteomes" id="UP000192573"/>
    </source>
</evidence>
<name>A0A1V8NRW0_CITBR</name>
<protein>
    <recommendedName>
        <fullName evidence="1">DUF7740 domain-containing protein</fullName>
    </recommendedName>
</protein>
<dbReference type="InterPro" id="IPR056642">
    <property type="entry name" value="DUF7740"/>
</dbReference>
<dbReference type="AlphaFoldDB" id="A0A1V8NRW0"/>
<accession>A0A1V8NRW0</accession>
<evidence type="ECO:0000259" key="1">
    <source>
        <dbReference type="Pfam" id="PF24886"/>
    </source>
</evidence>
<organism evidence="2 3">
    <name type="scientific">Citrobacter braakii</name>
    <dbReference type="NCBI Taxonomy" id="57706"/>
    <lineage>
        <taxon>Bacteria</taxon>
        <taxon>Pseudomonadati</taxon>
        <taxon>Pseudomonadota</taxon>
        <taxon>Gammaproteobacteria</taxon>
        <taxon>Enterobacterales</taxon>
        <taxon>Enterobacteriaceae</taxon>
        <taxon>Citrobacter</taxon>
        <taxon>Citrobacter freundii complex</taxon>
    </lineage>
</organism>
<feature type="domain" description="DUF7740" evidence="1">
    <location>
        <begin position="17"/>
        <end position="84"/>
    </location>
</feature>
<gene>
    <name evidence="2" type="ORF">BZK42_26520</name>
</gene>
<sequence length="100" mass="11362">MKMKPANAREFIQLEYSEFPDTVLHAELCRACARADGRSIRRTLNEFAKARMTKVENPALRAALETMATSQFPETQITRIRACIGRMESALVQKFGVKRS</sequence>
<evidence type="ECO:0000313" key="2">
    <source>
        <dbReference type="EMBL" id="OQM39149.1"/>
    </source>
</evidence>